<dbReference type="Pfam" id="PF01420">
    <property type="entry name" value="Methylase_S"/>
    <property type="match status" value="2"/>
</dbReference>
<dbReference type="SUPFAM" id="SSF116734">
    <property type="entry name" value="DNA methylase specificity domain"/>
    <property type="match status" value="2"/>
</dbReference>
<sequence>MKPMNAIAAWDSRELAEVARIETGGTPPTSDRSLYGNDVPFASPADIGAQRWITTTDKNLSLAGWNRARRLPAGSILVVCIGSTIGKVGMAAIPMATNQQINAVIPSEKIDRDFLYYFLCLSANEIRGQASEQAVPIINKSTFGRLIVAMPPLPEQQAIAAALSDADGVVAGLERVIAKKRLIKQGAMQDLLTARRRLPGFSGEWEVKRLGELGEISGSGVDKKLREGEQPVRLLNYTDVYRETYIRGTILDHWVTAPEAKARRCSVRKGDVFFTPTSETPDDIARSAVAAEDIPNATYSYHVVRLRFKEEDCLDFWAHMFEIDSFRAQARQNADGSGTRYIVTLPKFRNMTVRIPNRKEREAIGEILRDMSIELEVLDARLAKARAVKEGMMQNLLTGRVRLV</sequence>
<dbReference type="RefSeq" id="WP_334253258.1">
    <property type="nucleotide sequence ID" value="NZ_JBAKBE010000017.1"/>
</dbReference>
<dbReference type="InterPro" id="IPR044946">
    <property type="entry name" value="Restrct_endonuc_typeI_TRD_sf"/>
</dbReference>
<keyword evidence="5" id="KW-0255">Endonuclease</keyword>
<dbReference type="InterPro" id="IPR052021">
    <property type="entry name" value="Type-I_RS_S_subunit"/>
</dbReference>
<feature type="domain" description="Type I restriction modification DNA specificity" evidence="4">
    <location>
        <begin position="10"/>
        <end position="168"/>
    </location>
</feature>
<dbReference type="EC" id="3.1.21.-" evidence="5"/>
<dbReference type="EMBL" id="JBAKBE010000017">
    <property type="protein sequence ID" value="MEH0098654.1"/>
    <property type="molecule type" value="Genomic_DNA"/>
</dbReference>
<keyword evidence="5" id="KW-0378">Hydrolase</keyword>
<keyword evidence="2" id="KW-0680">Restriction system</keyword>
<name>A0ABU7ZTX5_9HYPH</name>
<evidence type="ECO:0000256" key="2">
    <source>
        <dbReference type="ARBA" id="ARBA00022747"/>
    </source>
</evidence>
<dbReference type="InterPro" id="IPR000055">
    <property type="entry name" value="Restrct_endonuc_typeI_TRD"/>
</dbReference>
<evidence type="ECO:0000256" key="1">
    <source>
        <dbReference type="ARBA" id="ARBA00010923"/>
    </source>
</evidence>
<evidence type="ECO:0000313" key="6">
    <source>
        <dbReference type="Proteomes" id="UP001380822"/>
    </source>
</evidence>
<dbReference type="Proteomes" id="UP001380822">
    <property type="component" value="Unassembled WGS sequence"/>
</dbReference>
<evidence type="ECO:0000256" key="3">
    <source>
        <dbReference type="ARBA" id="ARBA00023125"/>
    </source>
</evidence>
<keyword evidence="6" id="KW-1185">Reference proteome</keyword>
<feature type="domain" description="Type I restriction modification DNA specificity" evidence="4">
    <location>
        <begin position="204"/>
        <end position="373"/>
    </location>
</feature>
<keyword evidence="3" id="KW-0238">DNA-binding</keyword>
<organism evidence="5 6">
    <name type="scientific">Pannonibacter anstelovis</name>
    <dbReference type="NCBI Taxonomy" id="3121537"/>
    <lineage>
        <taxon>Bacteria</taxon>
        <taxon>Pseudomonadati</taxon>
        <taxon>Pseudomonadota</taxon>
        <taxon>Alphaproteobacteria</taxon>
        <taxon>Hyphomicrobiales</taxon>
        <taxon>Stappiaceae</taxon>
        <taxon>Pannonibacter</taxon>
    </lineage>
</organism>
<dbReference type="GO" id="GO:0016787">
    <property type="term" value="F:hydrolase activity"/>
    <property type="evidence" value="ECO:0007669"/>
    <property type="project" value="UniProtKB-KW"/>
</dbReference>
<evidence type="ECO:0000259" key="4">
    <source>
        <dbReference type="Pfam" id="PF01420"/>
    </source>
</evidence>
<reference evidence="5 6" key="1">
    <citation type="submission" date="2024-02" db="EMBL/GenBank/DDBJ databases">
        <title>A new putative Pannonibacter species isolated from two cases of bloodstream infections in paediatric patients.</title>
        <authorList>
            <person name="Castellana S."/>
            <person name="De Laurentiis V."/>
            <person name="Grassi M."/>
            <person name="De Leonardis F."/>
            <person name="Mosca A."/>
            <person name="De Carlo C."/>
            <person name="Sparapano E."/>
            <person name="Ronga L."/>
            <person name="Santacroce L."/>
            <person name="Chironna M."/>
            <person name="De Robertis A."/>
            <person name="Bianco A."/>
            <person name="Del Sambro L."/>
            <person name="Capozzi L."/>
            <person name="Parisi A."/>
        </authorList>
    </citation>
    <scope>NUCLEOTIDE SEQUENCE [LARGE SCALE GENOMIC DNA]</scope>
    <source>
        <strain evidence="5 6">Pt2</strain>
    </source>
</reference>
<dbReference type="PANTHER" id="PTHR30408">
    <property type="entry name" value="TYPE-1 RESTRICTION ENZYME ECOKI SPECIFICITY PROTEIN"/>
    <property type="match status" value="1"/>
</dbReference>
<gene>
    <name evidence="5" type="ORF">V6L76_20505</name>
</gene>
<protein>
    <submittedName>
        <fullName evidence="5">Restriction endonuclease subunit S</fullName>
        <ecNumber evidence="5">3.1.21.-</ecNumber>
    </submittedName>
</protein>
<dbReference type="Gene3D" id="1.10.287.1120">
    <property type="entry name" value="Bipartite methylase S protein"/>
    <property type="match status" value="1"/>
</dbReference>
<dbReference type="PANTHER" id="PTHR30408:SF12">
    <property type="entry name" value="TYPE I RESTRICTION ENZYME MJAVIII SPECIFICITY SUBUNIT"/>
    <property type="match status" value="1"/>
</dbReference>
<comment type="similarity">
    <text evidence="1">Belongs to the type-I restriction system S methylase family.</text>
</comment>
<proteinExistence type="inferred from homology"/>
<dbReference type="CDD" id="cd17286">
    <property type="entry name" value="RMtype1_S_Lla161ORF747P_TRD1-CR1_like"/>
    <property type="match status" value="1"/>
</dbReference>
<dbReference type="GO" id="GO:0004519">
    <property type="term" value="F:endonuclease activity"/>
    <property type="evidence" value="ECO:0007669"/>
    <property type="project" value="UniProtKB-KW"/>
</dbReference>
<accession>A0ABU7ZTX5</accession>
<dbReference type="Gene3D" id="3.90.220.20">
    <property type="entry name" value="DNA methylase specificity domains"/>
    <property type="match status" value="2"/>
</dbReference>
<keyword evidence="5" id="KW-0540">Nuclease</keyword>
<evidence type="ECO:0000313" key="5">
    <source>
        <dbReference type="EMBL" id="MEH0098654.1"/>
    </source>
</evidence>
<comment type="caution">
    <text evidence="5">The sequence shown here is derived from an EMBL/GenBank/DDBJ whole genome shotgun (WGS) entry which is preliminary data.</text>
</comment>